<keyword evidence="4" id="KW-0548">Nucleotidyltransferase</keyword>
<accession>A0ABY4W100</accession>
<dbReference type="NCBIfam" id="TIGR00254">
    <property type="entry name" value="GGDEF"/>
    <property type="match status" value="1"/>
</dbReference>
<evidence type="ECO:0000313" key="5">
    <source>
        <dbReference type="Proteomes" id="UP001056291"/>
    </source>
</evidence>
<dbReference type="InterPro" id="IPR043128">
    <property type="entry name" value="Rev_trsase/Diguanyl_cyclase"/>
</dbReference>
<dbReference type="PROSITE" id="PS50887">
    <property type="entry name" value="GGDEF"/>
    <property type="match status" value="1"/>
</dbReference>
<dbReference type="Proteomes" id="UP001056291">
    <property type="component" value="Chromosome"/>
</dbReference>
<evidence type="ECO:0000313" key="4">
    <source>
        <dbReference type="EMBL" id="USG59522.1"/>
    </source>
</evidence>
<gene>
    <name evidence="4" type="ORF">NBZ79_10010</name>
</gene>
<protein>
    <recommendedName>
        <fullName evidence="1">diguanylate cyclase</fullName>
        <ecNumber evidence="1">2.7.7.65</ecNumber>
    </recommendedName>
</protein>
<dbReference type="SUPFAM" id="SSF55073">
    <property type="entry name" value="Nucleotide cyclase"/>
    <property type="match status" value="1"/>
</dbReference>
<dbReference type="InterPro" id="IPR011006">
    <property type="entry name" value="CheY-like_superfamily"/>
</dbReference>
<dbReference type="PANTHER" id="PTHR45138">
    <property type="entry name" value="REGULATORY COMPONENTS OF SENSORY TRANSDUCTION SYSTEM"/>
    <property type="match status" value="1"/>
</dbReference>
<evidence type="ECO:0000256" key="2">
    <source>
        <dbReference type="ARBA" id="ARBA00034247"/>
    </source>
</evidence>
<dbReference type="InterPro" id="IPR029787">
    <property type="entry name" value="Nucleotide_cyclase"/>
</dbReference>
<dbReference type="RefSeq" id="WP_251932243.1">
    <property type="nucleotide sequence ID" value="NZ_CP098747.1"/>
</dbReference>
<keyword evidence="5" id="KW-1185">Reference proteome</keyword>
<dbReference type="PANTHER" id="PTHR45138:SF9">
    <property type="entry name" value="DIGUANYLATE CYCLASE DGCM-RELATED"/>
    <property type="match status" value="1"/>
</dbReference>
<name>A0ABY4W100_9PROT</name>
<keyword evidence="4" id="KW-0808">Transferase</keyword>
<evidence type="ECO:0000256" key="1">
    <source>
        <dbReference type="ARBA" id="ARBA00012528"/>
    </source>
</evidence>
<dbReference type="InterPro" id="IPR050469">
    <property type="entry name" value="Diguanylate_Cyclase"/>
</dbReference>
<proteinExistence type="predicted"/>
<comment type="catalytic activity">
    <reaction evidence="2">
        <text>2 GTP = 3',3'-c-di-GMP + 2 diphosphate</text>
        <dbReference type="Rhea" id="RHEA:24898"/>
        <dbReference type="ChEBI" id="CHEBI:33019"/>
        <dbReference type="ChEBI" id="CHEBI:37565"/>
        <dbReference type="ChEBI" id="CHEBI:58805"/>
        <dbReference type="EC" id="2.7.7.65"/>
    </reaction>
</comment>
<dbReference type="Gene3D" id="3.40.50.2300">
    <property type="match status" value="1"/>
</dbReference>
<reference evidence="4" key="1">
    <citation type="submission" date="2022-06" db="EMBL/GenBank/DDBJ databases">
        <title>Sneathiella actinostolidae sp. nov., isolated from a sea anemonein the Western Pacific Ocean.</title>
        <authorList>
            <person name="Wei M.J."/>
        </authorList>
    </citation>
    <scope>NUCLEOTIDE SEQUENCE</scope>
    <source>
        <strain evidence="4">PHK-P5</strain>
    </source>
</reference>
<dbReference type="Pfam" id="PF00990">
    <property type="entry name" value="GGDEF"/>
    <property type="match status" value="1"/>
</dbReference>
<dbReference type="SUPFAM" id="SSF52172">
    <property type="entry name" value="CheY-like"/>
    <property type="match status" value="1"/>
</dbReference>
<dbReference type="Gene3D" id="3.30.70.270">
    <property type="match status" value="1"/>
</dbReference>
<dbReference type="GO" id="GO:0052621">
    <property type="term" value="F:diguanylate cyclase activity"/>
    <property type="evidence" value="ECO:0007669"/>
    <property type="project" value="UniProtKB-EC"/>
</dbReference>
<sequence>MPYIANLLIVTDNDQSELCPALSKAGYLCRYISFSKMLDGKIGEEAFDLLIVDSEHNTANVNIEHIASFADLNGFSILVIGETDVQCHASTLSPGYCDLELLSRVSSLVRLENMQQELHRRILSTETYGIDLSDLEKPYDDISDTHILIIGNKSLILGNILLRLDCRAKIQILKDPETAIEELRKQEFDAVILSGTGHGDRNLRLANEIRSDSRFYNLPMIMVLENAENREAAYIHGVSDIVLHETEMDTLINRATVQILQYRYRSAMQKLFRVTKPHPLADGPTDMYSFGFMKTHLPKMMAEHDQRKKTMSVASLKITNLEAVNSSYGFSSGDQLLRQVGSAIFYLVRGEDFCGRYENGHFVVALPGTREKEANIALRRLVGVIRNTEFALKGASVPIKVELEFGLAEAEPNEALEEILTRGFLYEQKDEQAA</sequence>
<dbReference type="InterPro" id="IPR000160">
    <property type="entry name" value="GGDEF_dom"/>
</dbReference>
<organism evidence="4 5">
    <name type="scientific">Sneathiella marina</name>
    <dbReference type="NCBI Taxonomy" id="2950108"/>
    <lineage>
        <taxon>Bacteria</taxon>
        <taxon>Pseudomonadati</taxon>
        <taxon>Pseudomonadota</taxon>
        <taxon>Alphaproteobacteria</taxon>
        <taxon>Sneathiellales</taxon>
        <taxon>Sneathiellaceae</taxon>
        <taxon>Sneathiella</taxon>
    </lineage>
</organism>
<dbReference type="EC" id="2.7.7.65" evidence="1"/>
<feature type="domain" description="GGDEF" evidence="3">
    <location>
        <begin position="309"/>
        <end position="434"/>
    </location>
</feature>
<dbReference type="SMART" id="SM00267">
    <property type="entry name" value="GGDEF"/>
    <property type="match status" value="1"/>
</dbReference>
<dbReference type="EMBL" id="CP098747">
    <property type="protein sequence ID" value="USG59522.1"/>
    <property type="molecule type" value="Genomic_DNA"/>
</dbReference>
<evidence type="ECO:0000259" key="3">
    <source>
        <dbReference type="PROSITE" id="PS50887"/>
    </source>
</evidence>